<dbReference type="AlphaFoldDB" id="A0A6C0D7N7"/>
<organism evidence="2">
    <name type="scientific">viral metagenome</name>
    <dbReference type="NCBI Taxonomy" id="1070528"/>
    <lineage>
        <taxon>unclassified sequences</taxon>
        <taxon>metagenomes</taxon>
        <taxon>organismal metagenomes</taxon>
    </lineage>
</organism>
<reference evidence="2" key="1">
    <citation type="journal article" date="2020" name="Nature">
        <title>Giant virus diversity and host interactions through global metagenomics.</title>
        <authorList>
            <person name="Schulz F."/>
            <person name="Roux S."/>
            <person name="Paez-Espino D."/>
            <person name="Jungbluth S."/>
            <person name="Walsh D.A."/>
            <person name="Denef V.J."/>
            <person name="McMahon K.D."/>
            <person name="Konstantinidis K.T."/>
            <person name="Eloe-Fadrosh E.A."/>
            <person name="Kyrpides N.C."/>
            <person name="Woyke T."/>
        </authorList>
    </citation>
    <scope>NUCLEOTIDE SEQUENCE</scope>
    <source>
        <strain evidence="2">GVMAG-M-3300023174-130</strain>
    </source>
</reference>
<evidence type="ECO:0000313" key="2">
    <source>
        <dbReference type="EMBL" id="QHT12527.1"/>
    </source>
</evidence>
<accession>A0A6C0D7N7</accession>
<keyword evidence="1" id="KW-0472">Membrane</keyword>
<dbReference type="EMBL" id="MN739548">
    <property type="protein sequence ID" value="QHT12527.1"/>
    <property type="molecule type" value="Genomic_DNA"/>
</dbReference>
<evidence type="ECO:0000256" key="1">
    <source>
        <dbReference type="SAM" id="Phobius"/>
    </source>
</evidence>
<feature type="transmembrane region" description="Helical" evidence="1">
    <location>
        <begin position="102"/>
        <end position="124"/>
    </location>
</feature>
<feature type="transmembrane region" description="Helical" evidence="1">
    <location>
        <begin position="72"/>
        <end position="90"/>
    </location>
</feature>
<keyword evidence="1" id="KW-1133">Transmembrane helix</keyword>
<dbReference type="NCBIfam" id="NF033632">
    <property type="entry name" value="SLATT_4"/>
    <property type="match status" value="1"/>
</dbReference>
<protein>
    <submittedName>
        <fullName evidence="2">Uncharacterized protein</fullName>
    </submittedName>
</protein>
<sequence>MYYKYIYYIINIRMDEINSNLLEEETLLNNINKNDVEWTTEHEEILIEWADKAMCYRWLHSKSNSLYSSLNAWYTIPVIVISTLTGTANFAQTRVPIEYQNYFAMVVGGFNILGGIISTIQQFLKITQLNESHRVSGIAWDKFYRNVKIELAKHPSERMQPGQMLKMSKEEFDRLMETSPTIPDKIIKLFKSSFKNNKEFEKIVKPEICDILISTDDYRNPWFNDENKEKYEIETIRNKIAKEKRQKLINETNANLVKEFKKTFYNLNNRVPMDSEIIDNLKDKIELSVLTKLIEDLKSEQCETAIVVSD</sequence>
<keyword evidence="1" id="KW-0812">Transmembrane</keyword>
<name>A0A6C0D7N7_9ZZZZ</name>
<proteinExistence type="predicted"/>